<gene>
    <name evidence="1" type="ordered locus">ambt_13415</name>
</gene>
<dbReference type="Proteomes" id="UP000000683">
    <property type="component" value="Chromosome"/>
</dbReference>
<dbReference type="KEGG" id="alt:ambt_13415"/>
<dbReference type="AlphaFoldDB" id="F5ZE89"/>
<evidence type="ECO:0000313" key="1">
    <source>
        <dbReference type="EMBL" id="AEF04201.1"/>
    </source>
</evidence>
<sequence length="101" mass="11676">MKIKLNHIHTPESLKPINDEISMILEEDDVNIGRLGALCVTRDKEIRKTLTALSSCSRKQFAEKEYEKNLELTNFVQNLLNSTKEQVLSISRSKEAIKKYR</sequence>
<proteinExistence type="predicted"/>
<dbReference type="RefSeq" id="WP_013785131.1">
    <property type="nucleotide sequence ID" value="NC_015554.1"/>
</dbReference>
<organism evidence="1 2">
    <name type="scientific">Alteromonas naphthalenivorans</name>
    <dbReference type="NCBI Taxonomy" id="715451"/>
    <lineage>
        <taxon>Bacteria</taxon>
        <taxon>Pseudomonadati</taxon>
        <taxon>Pseudomonadota</taxon>
        <taxon>Gammaproteobacteria</taxon>
        <taxon>Alteromonadales</taxon>
        <taxon>Alteromonadaceae</taxon>
        <taxon>Alteromonas/Salinimonas group</taxon>
        <taxon>Alteromonas</taxon>
    </lineage>
</organism>
<dbReference type="EMBL" id="CP002339">
    <property type="protein sequence ID" value="AEF04201.1"/>
    <property type="molecule type" value="Genomic_DNA"/>
</dbReference>
<dbReference type="HOGENOM" id="CLU_179209_0_0_6"/>
<evidence type="ECO:0000313" key="2">
    <source>
        <dbReference type="Proteomes" id="UP000000683"/>
    </source>
</evidence>
<reference evidence="1 2" key="1">
    <citation type="journal article" date="2011" name="J. Bacteriol.">
        <title>Complete genome sequence of the polycyclic aromatic hydrocarbon-degrading bacterium Alteromonas sp. strain SN2.</title>
        <authorList>
            <person name="Jin H.M."/>
            <person name="Jeong H."/>
            <person name="Moon E.J."/>
            <person name="Math R.K."/>
            <person name="Lee K."/>
            <person name="Kim H.J."/>
            <person name="Jeon C.O."/>
            <person name="Oh T.K."/>
            <person name="Kim J.F."/>
        </authorList>
    </citation>
    <scope>NUCLEOTIDE SEQUENCE [LARGE SCALE GENOMIC DNA]</scope>
    <source>
        <strain evidence="2">JCM 17741 / KACC 18427 / KCTC 11700BP / SN2</strain>
    </source>
</reference>
<protein>
    <submittedName>
        <fullName evidence="1">Uncharacterized protein</fullName>
    </submittedName>
</protein>
<name>F5ZE89_ALTNA</name>
<accession>F5ZE89</accession>
<keyword evidence="2" id="KW-1185">Reference proteome</keyword>